<comment type="caution">
    <text evidence="6">The sequence shown here is derived from an EMBL/GenBank/DDBJ whole genome shotgun (WGS) entry which is preliminary data.</text>
</comment>
<dbReference type="CDD" id="cd18793">
    <property type="entry name" value="SF2_C_SNF"/>
    <property type="match status" value="1"/>
</dbReference>
<evidence type="ECO:0000313" key="7">
    <source>
        <dbReference type="Proteomes" id="UP000737171"/>
    </source>
</evidence>
<dbReference type="Gene3D" id="3.40.50.10810">
    <property type="entry name" value="Tandem AAA-ATPase domain"/>
    <property type="match status" value="1"/>
</dbReference>
<dbReference type="Pfam" id="PF00271">
    <property type="entry name" value="Helicase_C"/>
    <property type="match status" value="1"/>
</dbReference>
<dbReference type="GO" id="GO:0004386">
    <property type="term" value="F:helicase activity"/>
    <property type="evidence" value="ECO:0007669"/>
    <property type="project" value="UniProtKB-KW"/>
</dbReference>
<dbReference type="Gene3D" id="3.40.50.300">
    <property type="entry name" value="P-loop containing nucleotide triphosphate hydrolases"/>
    <property type="match status" value="1"/>
</dbReference>
<keyword evidence="2" id="KW-0863">Zinc-finger</keyword>
<dbReference type="PANTHER" id="PTHR45629">
    <property type="entry name" value="SNF2/RAD54 FAMILY MEMBER"/>
    <property type="match status" value="1"/>
</dbReference>
<dbReference type="Pfam" id="PF00176">
    <property type="entry name" value="SNF2-rel_dom"/>
    <property type="match status" value="1"/>
</dbReference>
<dbReference type="InterPro" id="IPR027417">
    <property type="entry name" value="P-loop_NTPase"/>
</dbReference>
<dbReference type="PROSITE" id="PS50966">
    <property type="entry name" value="ZF_SWIM"/>
    <property type="match status" value="1"/>
</dbReference>
<dbReference type="SMART" id="SM00490">
    <property type="entry name" value="HELICc"/>
    <property type="match status" value="1"/>
</dbReference>
<keyword evidence="7" id="KW-1185">Reference proteome</keyword>
<keyword evidence="1" id="KW-0378">Hydrolase</keyword>
<keyword evidence="2" id="KW-0862">Zinc</keyword>
<dbReference type="InterPro" id="IPR014001">
    <property type="entry name" value="Helicase_ATP-bd"/>
</dbReference>
<protein>
    <submittedName>
        <fullName evidence="6">DEAD/DEAH box helicase</fullName>
    </submittedName>
</protein>
<dbReference type="InterPro" id="IPR000330">
    <property type="entry name" value="SNF2_N"/>
</dbReference>
<dbReference type="PANTHER" id="PTHR45629:SF7">
    <property type="entry name" value="DNA EXCISION REPAIR PROTEIN ERCC-6-RELATED"/>
    <property type="match status" value="1"/>
</dbReference>
<organism evidence="6 7">
    <name type="scientific">Pseudaquabacterium terrae</name>
    <dbReference type="NCBI Taxonomy" id="2732868"/>
    <lineage>
        <taxon>Bacteria</taxon>
        <taxon>Pseudomonadati</taxon>
        <taxon>Pseudomonadota</taxon>
        <taxon>Betaproteobacteria</taxon>
        <taxon>Burkholderiales</taxon>
        <taxon>Sphaerotilaceae</taxon>
        <taxon>Pseudaquabacterium</taxon>
    </lineage>
</organism>
<evidence type="ECO:0000256" key="1">
    <source>
        <dbReference type="ARBA" id="ARBA00022801"/>
    </source>
</evidence>
<feature type="domain" description="Helicase C-terminal" evidence="5">
    <location>
        <begin position="1005"/>
        <end position="1154"/>
    </location>
</feature>
<gene>
    <name evidence="6" type="ORF">HLB44_18570</name>
</gene>
<feature type="domain" description="SWIM-type" evidence="3">
    <location>
        <begin position="114"/>
        <end position="145"/>
    </location>
</feature>
<feature type="domain" description="Helicase ATP-binding" evidence="4">
    <location>
        <begin position="720"/>
        <end position="878"/>
    </location>
</feature>
<sequence>MSRTAYGRTWWGAQWLQALTQIDHENRLPRGRSYANRGAVLGLEVEEGRVRAHVQGSRPRPYEVEVQIPAVSKADAARLVKRLAADAGLIARLLNRELDPAVLQEARRLDIPVFPSRWSDLKMHCSCPDWAVPCKHLAAVIYLLSQEIDGDPFLVFRLRGLDLPVLLQAQGVHIGADAAAGLPSLVQAYFEDAPSTAKPAIGVPGVPALDRLDFTTIPDLREPLWQVLPAQPVFFRSGDFRELARRVMARIARHARQVMEAAAPPADDDGTALPEGRLQLIVDEQGALAISGVEHPGRSPQAWPELLEIVAGIAPARLGDVSEHLAALHTLRLMALHLLAKGAVVPQVFTVEGNTLGMRWCAAELDAIVHGMLAHAASALPPQLVMRRRGRKTEPLEPSQQARIVLSALLDHFVWSANAASTEKPPGDKLLSLFFAGGRARFDGPGEGAVGGSIHAWLARLHLARQAHTPVLRIEDDDSGSAFALSIAVADDASALHTPTPLAKVLSAPAWGSSRMAVLQTVAMLAEFHPPLHEYVRSGARKPLQLGPQELPALLFETLPALRLMGIRALLPRALERLLRPRLSMQIKARSASATAFLSADDVFSFDWRVSLGDERITPAEFERLLGKAQGVVRFRGQYVYLDPAEMAQLRARLAKPATLPGSELLRTALAGEVDGAPIGLNKAAEKLVEQLTRSADVPLPAGLRATLRPYQQRGYAWLWRNARLGLGSVIADDMGLGKTLQVIALLQRLKEDGALDDARALVIVPTSLLTNWQKEAERFAPGLRVEVFHGAKRELSKLRPDVLLTTYGVVRSESALLKAMSWRLVVIDEAQNIKNAGAAQSRAVKAITANGYVAMSGTPVENRLSEYWSIMDFAQRGYLGGPTHFAREYATPIQTHRDAAAAERLRKVMAPFVLRRLKSDKSIISDLPDKVEQDQFCSLSRQQAALYESVVKEGLKSIAGESDTFQRQGLVLQMILALKQVCNHPAHYLKQGAADPDESGKAQRLLDLLEEIHAAQDKVLVFTQFREMGELLQRMLRERHGHEPLFLHGGVTRARRDQMVERFQGERAERVFLLSLKAGGTGLNLTAASHVVHFDLWWNPAVEAQATDRAYRIGQQRKVQVHRFITRGTFEERINEMIRSKRELVEMTVGSGETWVGQLPPEELKALFRLG</sequence>
<dbReference type="PROSITE" id="PS51192">
    <property type="entry name" value="HELICASE_ATP_BIND_1"/>
    <property type="match status" value="1"/>
</dbReference>
<evidence type="ECO:0000259" key="3">
    <source>
        <dbReference type="PROSITE" id="PS50966"/>
    </source>
</evidence>
<dbReference type="PROSITE" id="PS51194">
    <property type="entry name" value="HELICASE_CTER"/>
    <property type="match status" value="1"/>
</dbReference>
<dbReference type="InterPro" id="IPR038718">
    <property type="entry name" value="SNF2-like_sf"/>
</dbReference>
<evidence type="ECO:0000259" key="5">
    <source>
        <dbReference type="PROSITE" id="PS51194"/>
    </source>
</evidence>
<evidence type="ECO:0000256" key="2">
    <source>
        <dbReference type="PROSITE-ProRule" id="PRU00325"/>
    </source>
</evidence>
<dbReference type="InterPro" id="IPR001650">
    <property type="entry name" value="Helicase_C-like"/>
</dbReference>
<proteinExistence type="predicted"/>
<dbReference type="SMART" id="SM00487">
    <property type="entry name" value="DEXDc"/>
    <property type="match status" value="1"/>
</dbReference>
<dbReference type="Pfam" id="PF12419">
    <property type="entry name" value="DUF3670"/>
    <property type="match status" value="1"/>
</dbReference>
<dbReference type="InterPro" id="IPR050496">
    <property type="entry name" value="SNF2_RAD54_helicase_repair"/>
</dbReference>
<keyword evidence="6" id="KW-0067">ATP-binding</keyword>
<keyword evidence="6" id="KW-0347">Helicase</keyword>
<name>A0ABX2EK77_9BURK</name>
<accession>A0ABX2EK77</accession>
<dbReference type="EMBL" id="JABRWJ010000005">
    <property type="protein sequence ID" value="NRF69001.1"/>
    <property type="molecule type" value="Genomic_DNA"/>
</dbReference>
<keyword evidence="6" id="KW-0547">Nucleotide-binding</keyword>
<dbReference type="RefSeq" id="WP_173125233.1">
    <property type="nucleotide sequence ID" value="NZ_JABRWJ010000005.1"/>
</dbReference>
<dbReference type="CDD" id="cd18012">
    <property type="entry name" value="DEXQc_arch_SWI2_SNF2"/>
    <property type="match status" value="1"/>
</dbReference>
<dbReference type="Proteomes" id="UP000737171">
    <property type="component" value="Unassembled WGS sequence"/>
</dbReference>
<keyword evidence="2" id="KW-0479">Metal-binding</keyword>
<dbReference type="InterPro" id="IPR007527">
    <property type="entry name" value="Znf_SWIM"/>
</dbReference>
<dbReference type="InterPro" id="IPR022138">
    <property type="entry name" value="DUF3670"/>
</dbReference>
<evidence type="ECO:0000313" key="6">
    <source>
        <dbReference type="EMBL" id="NRF69001.1"/>
    </source>
</evidence>
<reference evidence="6 7" key="1">
    <citation type="submission" date="2020-05" db="EMBL/GenBank/DDBJ databases">
        <title>Aquincola sp. isolate from soil.</title>
        <authorList>
            <person name="Han J."/>
            <person name="Kim D.-U."/>
        </authorList>
    </citation>
    <scope>NUCLEOTIDE SEQUENCE [LARGE SCALE GENOMIC DNA]</scope>
    <source>
        <strain evidence="6 7">S2</strain>
    </source>
</reference>
<dbReference type="InterPro" id="IPR049730">
    <property type="entry name" value="SNF2/RAD54-like_C"/>
</dbReference>
<evidence type="ECO:0000259" key="4">
    <source>
        <dbReference type="PROSITE" id="PS51192"/>
    </source>
</evidence>
<dbReference type="SUPFAM" id="SSF52540">
    <property type="entry name" value="P-loop containing nucleoside triphosphate hydrolases"/>
    <property type="match status" value="2"/>
</dbReference>